<organism evidence="1 2">
    <name type="scientific">Hyphomicrobium album</name>
    <dbReference type="NCBI Taxonomy" id="2665159"/>
    <lineage>
        <taxon>Bacteria</taxon>
        <taxon>Pseudomonadati</taxon>
        <taxon>Pseudomonadota</taxon>
        <taxon>Alphaproteobacteria</taxon>
        <taxon>Hyphomicrobiales</taxon>
        <taxon>Hyphomicrobiaceae</taxon>
        <taxon>Hyphomicrobium</taxon>
    </lineage>
</organism>
<name>A0A6I3KDD6_9HYPH</name>
<dbReference type="SUPFAM" id="SSF55979">
    <property type="entry name" value="DNA clamp"/>
    <property type="match status" value="1"/>
</dbReference>
<keyword evidence="2" id="KW-1185">Reference proteome</keyword>
<dbReference type="AlphaFoldDB" id="A0A6I3KDD6"/>
<dbReference type="EMBL" id="WMBQ01000001">
    <property type="protein sequence ID" value="MTD92864.1"/>
    <property type="molecule type" value="Genomic_DNA"/>
</dbReference>
<proteinExistence type="predicted"/>
<evidence type="ECO:0000313" key="1">
    <source>
        <dbReference type="EMBL" id="MTD92864.1"/>
    </source>
</evidence>
<evidence type="ECO:0000313" key="2">
    <source>
        <dbReference type="Proteomes" id="UP000440694"/>
    </source>
</evidence>
<dbReference type="InterPro" id="IPR046938">
    <property type="entry name" value="DNA_clamp_sf"/>
</dbReference>
<sequence length="293" mass="32387">MTIHTKKARITDNATAAPSVTGPLASLVEALKFCRPAISTEETRYYLNTVCIYWNPAGLVAVSTDGHRLHNYPLSPKGTPDGLTYQFLLKRDDVAKILKTYNTKGKQRDKTYAVHFAHPQSNAGPSTLLFAGHESFKPLDATFPDWQRVVPRDVLPSLHWHAEDAREVFNVLAAYDRGYAVRIAGNTEGGTGGTLKLERKHFATLRAGHVDITHSTTIDTGVAVARNFEVGYQAGYAADIVKAFAELHRDKWREERYGGTLVTLSLPEDDSFGPGMWRVGDAGAYVVLMPMRI</sequence>
<reference evidence="1 2" key="1">
    <citation type="submission" date="2019-11" db="EMBL/GenBank/DDBJ databases">
        <title>Identification of a novel strain.</title>
        <authorList>
            <person name="Xu Q."/>
            <person name="Wang G."/>
        </authorList>
    </citation>
    <scope>NUCLEOTIDE SEQUENCE [LARGE SCALE GENOMIC DNA]</scope>
    <source>
        <strain evidence="2">xq</strain>
    </source>
</reference>
<protein>
    <submittedName>
        <fullName evidence="1">Uncharacterized protein</fullName>
    </submittedName>
</protein>
<dbReference type="Proteomes" id="UP000440694">
    <property type="component" value="Unassembled WGS sequence"/>
</dbReference>
<dbReference type="Gene3D" id="3.70.10.10">
    <property type="match status" value="1"/>
</dbReference>
<dbReference type="Gene3D" id="3.10.150.10">
    <property type="entry name" value="DNA Polymerase III, subunit A, domain 2"/>
    <property type="match status" value="1"/>
</dbReference>
<gene>
    <name evidence="1" type="ORF">GIW81_00790</name>
</gene>
<accession>A0A6I3KDD6</accession>
<dbReference type="RefSeq" id="WP_154737454.1">
    <property type="nucleotide sequence ID" value="NZ_WMBQ01000001.1"/>
</dbReference>
<comment type="caution">
    <text evidence="1">The sequence shown here is derived from an EMBL/GenBank/DDBJ whole genome shotgun (WGS) entry which is preliminary data.</text>
</comment>